<gene>
    <name evidence="2" type="ORF">GCM10009808_09510</name>
</gene>
<dbReference type="CDD" id="cd10439">
    <property type="entry name" value="GIY-YIG_COG3410"/>
    <property type="match status" value="1"/>
</dbReference>
<reference evidence="2 3" key="1">
    <citation type="journal article" date="2019" name="Int. J. Syst. Evol. Microbiol.">
        <title>The Global Catalogue of Microorganisms (GCM) 10K type strain sequencing project: providing services to taxonomists for standard genome sequencing and annotation.</title>
        <authorList>
            <consortium name="The Broad Institute Genomics Platform"/>
            <consortium name="The Broad Institute Genome Sequencing Center for Infectious Disease"/>
            <person name="Wu L."/>
            <person name="Ma J."/>
        </authorList>
    </citation>
    <scope>NUCLEOTIDE SEQUENCE [LARGE SCALE GENOMIC DNA]</scope>
    <source>
        <strain evidence="2 3">JCM 15577</strain>
    </source>
</reference>
<dbReference type="EMBL" id="BAAAPL010000001">
    <property type="protein sequence ID" value="GAA1694519.1"/>
    <property type="molecule type" value="Genomic_DNA"/>
</dbReference>
<protein>
    <recommendedName>
        <fullName evidence="1">GIY-YIG domain-containing protein</fullName>
    </recommendedName>
</protein>
<keyword evidence="3" id="KW-1185">Reference proteome</keyword>
<dbReference type="SUPFAM" id="SSF52540">
    <property type="entry name" value="P-loop containing nucleoside triphosphate hydrolases"/>
    <property type="match status" value="2"/>
</dbReference>
<dbReference type="Pfam" id="PF09848">
    <property type="entry name" value="SLFN-g3_helicase"/>
    <property type="match status" value="1"/>
</dbReference>
<evidence type="ECO:0000313" key="2">
    <source>
        <dbReference type="EMBL" id="GAA1694519.1"/>
    </source>
</evidence>
<dbReference type="PROSITE" id="PS50164">
    <property type="entry name" value="GIY_YIG"/>
    <property type="match status" value="1"/>
</dbReference>
<accession>A0ABN2HW11</accession>
<organism evidence="2 3">
    <name type="scientific">Microbacterium sediminicola</name>
    <dbReference type="NCBI Taxonomy" id="415210"/>
    <lineage>
        <taxon>Bacteria</taxon>
        <taxon>Bacillati</taxon>
        <taxon>Actinomycetota</taxon>
        <taxon>Actinomycetes</taxon>
        <taxon>Micrococcales</taxon>
        <taxon>Microbacteriaceae</taxon>
        <taxon>Microbacterium</taxon>
    </lineage>
</organism>
<feature type="domain" description="GIY-YIG" evidence="1">
    <location>
        <begin position="28"/>
        <end position="112"/>
    </location>
</feature>
<sequence>MTGFRVERFAFSRDAAKTWGQVDPAHMNWPVVYVLDSGATRGRRSAAVYVGETRSAATRVRQHLSSPSKRGAGLDTVRVVIDDSFNTSVCLDLESHLIRWIDGDGRFSLLNSNGGIVDADYYDRERYRESFREIFEELRREGIFSRSIPEIENSDLFKLSPYKALTEDQAVAVDQIVEDLLNDRLDARPMEHPLRVVEGHPGTGKTVVAIYIMKLLADIRASTDLSDVNPDTMFADLFTAENRDALAGLRMGLVVPQQSLRLSIKRVFARTRGLSADMVLTPFEVATTPEPFDLLLVDEAHRLSQRANQSSGPMNKKFIDINVTLFGEDDYSKTHLNWILARSRNQILFLDADQTVRPADLPPEVTKQLVADSRRHHRHYPLHSQMRVIGGQDYITFARRLTRGEIGLDDNFSFPEYDLRVFDDVGAMRDAIFARDDEEGLARLVAGYAWEWASRKDASTHDIELDGVKMTWNRTIKDWISSPGSLSEVGSIHTVQGYDLNYAGVIIGPDLRFDPETRSVYVDRDAYKDARGKENNKMLKRVYSDEEITTYISNIYAVLLTRGIRGTYVYVCDPELREYVRHVFARTVALVEH</sequence>
<name>A0ABN2HW11_9MICO</name>
<proteinExistence type="predicted"/>
<dbReference type="Proteomes" id="UP001501690">
    <property type="component" value="Unassembled WGS sequence"/>
</dbReference>
<evidence type="ECO:0000313" key="3">
    <source>
        <dbReference type="Proteomes" id="UP001501690"/>
    </source>
</evidence>
<evidence type="ECO:0000259" key="1">
    <source>
        <dbReference type="PROSITE" id="PS50164"/>
    </source>
</evidence>
<dbReference type="InterPro" id="IPR000305">
    <property type="entry name" value="GIY-YIG_endonuc"/>
</dbReference>
<comment type="caution">
    <text evidence="2">The sequence shown here is derived from an EMBL/GenBank/DDBJ whole genome shotgun (WGS) entry which is preliminary data.</text>
</comment>
<dbReference type="Gene3D" id="3.40.50.300">
    <property type="entry name" value="P-loop containing nucleotide triphosphate hydrolases"/>
    <property type="match status" value="1"/>
</dbReference>
<dbReference type="InterPro" id="IPR027417">
    <property type="entry name" value="P-loop_NTPase"/>
</dbReference>
<dbReference type="InterPro" id="IPR018647">
    <property type="entry name" value="SLFN_3-like_DNA/RNA_helicase"/>
</dbReference>